<evidence type="ECO:0000256" key="3">
    <source>
        <dbReference type="ARBA" id="ARBA00010617"/>
    </source>
</evidence>
<name>A0A9P7E2P1_9AGAM</name>
<comment type="caution">
    <text evidence="10">The sequence shown here is derived from an EMBL/GenBank/DDBJ whole genome shotgun (WGS) entry which is preliminary data.</text>
</comment>
<dbReference type="RefSeq" id="XP_041167469.1">
    <property type="nucleotide sequence ID" value="XM_041309522.1"/>
</dbReference>
<dbReference type="GO" id="GO:0016705">
    <property type="term" value="F:oxidoreductase activity, acting on paired donors, with incorporation or reduction of molecular oxygen"/>
    <property type="evidence" value="ECO:0007669"/>
    <property type="project" value="InterPro"/>
</dbReference>
<keyword evidence="8" id="KW-0503">Monooxygenase</keyword>
<dbReference type="GO" id="GO:0005506">
    <property type="term" value="F:iron ion binding"/>
    <property type="evidence" value="ECO:0007669"/>
    <property type="project" value="InterPro"/>
</dbReference>
<evidence type="ECO:0000256" key="1">
    <source>
        <dbReference type="ARBA" id="ARBA00001971"/>
    </source>
</evidence>
<keyword evidence="7 9" id="KW-0408">Iron</keyword>
<accession>A0A9P7E2P1</accession>
<evidence type="ECO:0000256" key="6">
    <source>
        <dbReference type="ARBA" id="ARBA00023002"/>
    </source>
</evidence>
<dbReference type="InterPro" id="IPR050364">
    <property type="entry name" value="Cytochrome_P450_fung"/>
</dbReference>
<dbReference type="InterPro" id="IPR036396">
    <property type="entry name" value="Cyt_P450_sf"/>
</dbReference>
<evidence type="ECO:0000256" key="8">
    <source>
        <dbReference type="ARBA" id="ARBA00023033"/>
    </source>
</evidence>
<organism evidence="10 11">
    <name type="scientific">Suillus plorans</name>
    <dbReference type="NCBI Taxonomy" id="116603"/>
    <lineage>
        <taxon>Eukaryota</taxon>
        <taxon>Fungi</taxon>
        <taxon>Dikarya</taxon>
        <taxon>Basidiomycota</taxon>
        <taxon>Agaricomycotina</taxon>
        <taxon>Agaricomycetes</taxon>
        <taxon>Agaricomycetidae</taxon>
        <taxon>Boletales</taxon>
        <taxon>Suillineae</taxon>
        <taxon>Suillaceae</taxon>
        <taxon>Suillus</taxon>
    </lineage>
</organism>
<evidence type="ECO:0000256" key="7">
    <source>
        <dbReference type="ARBA" id="ARBA00023004"/>
    </source>
</evidence>
<dbReference type="InterPro" id="IPR002401">
    <property type="entry name" value="Cyt_P450_E_grp-I"/>
</dbReference>
<dbReference type="PRINTS" id="PR00463">
    <property type="entry name" value="EP450I"/>
</dbReference>
<proteinExistence type="inferred from homology"/>
<dbReference type="GO" id="GO:0020037">
    <property type="term" value="F:heme binding"/>
    <property type="evidence" value="ECO:0007669"/>
    <property type="project" value="InterPro"/>
</dbReference>
<evidence type="ECO:0000313" key="11">
    <source>
        <dbReference type="Proteomes" id="UP000719766"/>
    </source>
</evidence>
<evidence type="ECO:0000256" key="4">
    <source>
        <dbReference type="ARBA" id="ARBA00022617"/>
    </source>
</evidence>
<dbReference type="Pfam" id="PF00067">
    <property type="entry name" value="p450"/>
    <property type="match status" value="1"/>
</dbReference>
<evidence type="ECO:0000256" key="5">
    <source>
        <dbReference type="ARBA" id="ARBA00022723"/>
    </source>
</evidence>
<dbReference type="EMBL" id="JABBWE010000001">
    <property type="protein sequence ID" value="KAG1809804.1"/>
    <property type="molecule type" value="Genomic_DNA"/>
</dbReference>
<comment type="similarity">
    <text evidence="3">Belongs to the cytochrome P450 family.</text>
</comment>
<keyword evidence="6" id="KW-0560">Oxidoreductase</keyword>
<dbReference type="AlphaFoldDB" id="A0A9P7E2P1"/>
<protein>
    <submittedName>
        <fullName evidence="10">Cytochrome P450</fullName>
    </submittedName>
</protein>
<feature type="binding site" description="axial binding residue" evidence="9">
    <location>
        <position position="270"/>
    </location>
    <ligand>
        <name>heme</name>
        <dbReference type="ChEBI" id="CHEBI:30413"/>
    </ligand>
    <ligandPart>
        <name>Fe</name>
        <dbReference type="ChEBI" id="CHEBI:18248"/>
    </ligandPart>
</feature>
<gene>
    <name evidence="10" type="ORF">HD556DRAFT_1532068</name>
</gene>
<dbReference type="OrthoDB" id="2789670at2759"/>
<dbReference type="GeneID" id="64603286"/>
<dbReference type="Proteomes" id="UP000719766">
    <property type="component" value="Unassembled WGS sequence"/>
</dbReference>
<evidence type="ECO:0000256" key="9">
    <source>
        <dbReference type="PIRSR" id="PIRSR602401-1"/>
    </source>
</evidence>
<dbReference type="PANTHER" id="PTHR46300">
    <property type="entry name" value="P450, PUTATIVE (EUROFUNG)-RELATED-RELATED"/>
    <property type="match status" value="1"/>
</dbReference>
<reference evidence="10" key="1">
    <citation type="journal article" date="2020" name="New Phytol.">
        <title>Comparative genomics reveals dynamic genome evolution in host specialist ectomycorrhizal fungi.</title>
        <authorList>
            <person name="Lofgren L.A."/>
            <person name="Nguyen N.H."/>
            <person name="Vilgalys R."/>
            <person name="Ruytinx J."/>
            <person name="Liao H.L."/>
            <person name="Branco S."/>
            <person name="Kuo A."/>
            <person name="LaButti K."/>
            <person name="Lipzen A."/>
            <person name="Andreopoulos W."/>
            <person name="Pangilinan J."/>
            <person name="Riley R."/>
            <person name="Hundley H."/>
            <person name="Na H."/>
            <person name="Barry K."/>
            <person name="Grigoriev I.V."/>
            <person name="Stajich J.E."/>
            <person name="Kennedy P.G."/>
        </authorList>
    </citation>
    <scope>NUCLEOTIDE SEQUENCE</scope>
    <source>
        <strain evidence="10">S12</strain>
    </source>
</reference>
<dbReference type="PANTHER" id="PTHR46300:SF1">
    <property type="entry name" value="P450, PUTATIVE (EUROFUNG)-RELATED"/>
    <property type="match status" value="1"/>
</dbReference>
<keyword evidence="11" id="KW-1185">Reference proteome</keyword>
<dbReference type="GO" id="GO:0004497">
    <property type="term" value="F:monooxygenase activity"/>
    <property type="evidence" value="ECO:0007669"/>
    <property type="project" value="UniProtKB-KW"/>
</dbReference>
<comment type="cofactor">
    <cofactor evidence="1 9">
        <name>heme</name>
        <dbReference type="ChEBI" id="CHEBI:30413"/>
    </cofactor>
</comment>
<evidence type="ECO:0000313" key="10">
    <source>
        <dbReference type="EMBL" id="KAG1809804.1"/>
    </source>
</evidence>
<keyword evidence="5 9" id="KW-0479">Metal-binding</keyword>
<comment type="pathway">
    <text evidence="2">Secondary metabolite biosynthesis.</text>
</comment>
<dbReference type="Gene3D" id="1.10.630.10">
    <property type="entry name" value="Cytochrome P450"/>
    <property type="match status" value="1"/>
</dbReference>
<dbReference type="SUPFAM" id="SSF48264">
    <property type="entry name" value="Cytochrome P450"/>
    <property type="match status" value="1"/>
</dbReference>
<keyword evidence="4 9" id="KW-0349">Heme</keyword>
<sequence length="302" mass="34278">MILAPAGEQFRRLPKATHTHLQAKAAESYTPIQMDAARDDIFDIFENTKNTKQLQISMGHFIADFTLCRFNIILRVMYGKFMPTAIDARALLESHATWRPAKLDPHFLGTFPRISLRTSFRMKKWPSSLFGAGSDATAVAIMVVVMAAACYPKAQEKVQEELDTVIGRGRSPTLDDYGSLPQIEAFTLEYLRWRPVTTLGFAHRALTDIPYKDICIPEGAIVFGNHWAISRDPNVYPNPDKFDPERWLGSDGKIREDLKFPSYGFGRRICPGRRIANRSIFIKLALVLWSFKITQDPENPID</sequence>
<dbReference type="InterPro" id="IPR001128">
    <property type="entry name" value="Cyt_P450"/>
</dbReference>
<evidence type="ECO:0000256" key="2">
    <source>
        <dbReference type="ARBA" id="ARBA00005179"/>
    </source>
</evidence>